<dbReference type="AlphaFoldDB" id="A0AAJ0FDF3"/>
<evidence type="ECO:0000313" key="1">
    <source>
        <dbReference type="EMBL" id="KAK1757125.1"/>
    </source>
</evidence>
<gene>
    <name evidence="1" type="ORF">QBC47DRAFT_378458</name>
</gene>
<keyword evidence="2" id="KW-1185">Reference proteome</keyword>
<dbReference type="EMBL" id="MU839831">
    <property type="protein sequence ID" value="KAK1757125.1"/>
    <property type="molecule type" value="Genomic_DNA"/>
</dbReference>
<sequence>MNVAAAVGYRGTQVYMALLCSTSWKLVRVPAEGQPSPASQELYTAGEATITPDLAKRDAWGISPLSRRGVACISLGSCGDMCVVWGRPGSRRLLHPPSASLLPSLQNTAEDCAGHPGLAATLSDSTNSTLSPHELGQLSKNRPDLLHHPIAFPQGHQAPWHSINWPSRSGVLHFSLAVARPFDSLAVSPMRGGYTPGRGAERICNYGILDASQHIAPKGSYLPSTLYSVRIPGPCKGAVAPAFAGSAYRQRSGRRFHLATSLISSAIFLRGATERNARSEDLASFFFSQVPVAEPSRATI</sequence>
<feature type="non-terminal residue" evidence="1">
    <location>
        <position position="300"/>
    </location>
</feature>
<dbReference type="Proteomes" id="UP001239445">
    <property type="component" value="Unassembled WGS sequence"/>
</dbReference>
<protein>
    <submittedName>
        <fullName evidence="1">Uncharacterized protein</fullName>
    </submittedName>
</protein>
<accession>A0AAJ0FDF3</accession>
<organism evidence="1 2">
    <name type="scientific">Echria macrotheca</name>
    <dbReference type="NCBI Taxonomy" id="438768"/>
    <lineage>
        <taxon>Eukaryota</taxon>
        <taxon>Fungi</taxon>
        <taxon>Dikarya</taxon>
        <taxon>Ascomycota</taxon>
        <taxon>Pezizomycotina</taxon>
        <taxon>Sordariomycetes</taxon>
        <taxon>Sordariomycetidae</taxon>
        <taxon>Sordariales</taxon>
        <taxon>Schizotheciaceae</taxon>
        <taxon>Echria</taxon>
    </lineage>
</organism>
<reference evidence="1" key="1">
    <citation type="submission" date="2023-06" db="EMBL/GenBank/DDBJ databases">
        <title>Genome-scale phylogeny and comparative genomics of the fungal order Sordariales.</title>
        <authorList>
            <consortium name="Lawrence Berkeley National Laboratory"/>
            <person name="Hensen N."/>
            <person name="Bonometti L."/>
            <person name="Westerberg I."/>
            <person name="Brannstrom I.O."/>
            <person name="Guillou S."/>
            <person name="Cros-Aarteil S."/>
            <person name="Calhoun S."/>
            <person name="Haridas S."/>
            <person name="Kuo A."/>
            <person name="Mondo S."/>
            <person name="Pangilinan J."/>
            <person name="Riley R."/>
            <person name="Labutti K."/>
            <person name="Andreopoulos B."/>
            <person name="Lipzen A."/>
            <person name="Chen C."/>
            <person name="Yanf M."/>
            <person name="Daum C."/>
            <person name="Ng V."/>
            <person name="Clum A."/>
            <person name="Steindorff A."/>
            <person name="Ohm R."/>
            <person name="Martin F."/>
            <person name="Silar P."/>
            <person name="Natvig D."/>
            <person name="Lalanne C."/>
            <person name="Gautier V."/>
            <person name="Ament-Velasquez S.L."/>
            <person name="Kruys A."/>
            <person name="Hutchinson M.I."/>
            <person name="Powell A.J."/>
            <person name="Barry K."/>
            <person name="Miller A.N."/>
            <person name="Grigoriev I.V."/>
            <person name="Debuchy R."/>
            <person name="Gladieux P."/>
            <person name="Thoren M.H."/>
            <person name="Johannesson H."/>
        </authorList>
    </citation>
    <scope>NUCLEOTIDE SEQUENCE</scope>
    <source>
        <strain evidence="1">PSN4</strain>
    </source>
</reference>
<comment type="caution">
    <text evidence="1">The sequence shown here is derived from an EMBL/GenBank/DDBJ whole genome shotgun (WGS) entry which is preliminary data.</text>
</comment>
<name>A0AAJ0FDF3_9PEZI</name>
<evidence type="ECO:0000313" key="2">
    <source>
        <dbReference type="Proteomes" id="UP001239445"/>
    </source>
</evidence>
<proteinExistence type="predicted"/>